<keyword evidence="3" id="KW-1185">Reference proteome</keyword>
<protein>
    <recommendedName>
        <fullName evidence="1">Dilute domain-containing protein</fullName>
    </recommendedName>
</protein>
<dbReference type="Pfam" id="PF25966">
    <property type="entry name" value="Myo5a"/>
    <property type="match status" value="1"/>
</dbReference>
<dbReference type="Pfam" id="PF01843">
    <property type="entry name" value="DIL"/>
    <property type="match status" value="1"/>
</dbReference>
<reference evidence="2 3" key="1">
    <citation type="submission" date="2021-06" db="EMBL/GenBank/DDBJ databases">
        <authorList>
            <person name="Palmer J.M."/>
        </authorList>
    </citation>
    <scope>NUCLEOTIDE SEQUENCE [LARGE SCALE GENOMIC DNA]</scope>
    <source>
        <strain evidence="2 3">XC_2019</strain>
        <tissue evidence="2">Muscle</tissue>
    </source>
</reference>
<dbReference type="InterPro" id="IPR052072">
    <property type="entry name" value="Vascular_dev_regulator"/>
</dbReference>
<dbReference type="PANTHER" id="PTHR16027:SF6">
    <property type="entry name" value="DILUTE DOMAIN-CONTAINING PROTEIN"/>
    <property type="match status" value="1"/>
</dbReference>
<evidence type="ECO:0000259" key="1">
    <source>
        <dbReference type="PROSITE" id="PS51126"/>
    </source>
</evidence>
<dbReference type="InterPro" id="IPR058662">
    <property type="entry name" value="Myo5a/b_dom"/>
</dbReference>
<sequence>MAPPAPGSLPYNILLEQLSSSNEELEMRKEEVLLLRSHMVRQEALKHRGMLEFKEGDTSRLLKNLVIGLCCSNSLSPEEAVTVEVLLQHLSFFHTTISQHGMDSDIIKQVVRQQFYFISAVTLNNLLLRKDMCSWGKGLQIRYCKENTDHTNPKTKYDGGYIWANLLKGRDESSSLMMDAKKIFSVTFPFTPSSVALETIQIPTSLNLGFLIRV</sequence>
<proteinExistence type="predicted"/>
<dbReference type="PANTHER" id="PTHR16027">
    <property type="entry name" value="DILUTE DOMAIN-CONTAINING PROTEIN YPR089W"/>
    <property type="match status" value="1"/>
</dbReference>
<dbReference type="EMBL" id="JAHRIN010058927">
    <property type="protein sequence ID" value="MEQ2211441.1"/>
    <property type="molecule type" value="Genomic_DNA"/>
</dbReference>
<dbReference type="InterPro" id="IPR002710">
    <property type="entry name" value="Dilute_dom"/>
</dbReference>
<evidence type="ECO:0000313" key="2">
    <source>
        <dbReference type="EMBL" id="MEQ2211441.1"/>
    </source>
</evidence>
<comment type="caution">
    <text evidence="2">The sequence shown here is derived from an EMBL/GenBank/DDBJ whole genome shotgun (WGS) entry which is preliminary data.</text>
</comment>
<dbReference type="PROSITE" id="PS51126">
    <property type="entry name" value="DILUTE"/>
    <property type="match status" value="1"/>
</dbReference>
<organism evidence="2 3">
    <name type="scientific">Xenoophorus captivus</name>
    <dbReference type="NCBI Taxonomy" id="1517983"/>
    <lineage>
        <taxon>Eukaryota</taxon>
        <taxon>Metazoa</taxon>
        <taxon>Chordata</taxon>
        <taxon>Craniata</taxon>
        <taxon>Vertebrata</taxon>
        <taxon>Euteleostomi</taxon>
        <taxon>Actinopterygii</taxon>
        <taxon>Neopterygii</taxon>
        <taxon>Teleostei</taxon>
        <taxon>Neoteleostei</taxon>
        <taxon>Acanthomorphata</taxon>
        <taxon>Ovalentaria</taxon>
        <taxon>Atherinomorphae</taxon>
        <taxon>Cyprinodontiformes</taxon>
        <taxon>Goodeidae</taxon>
        <taxon>Xenoophorus</taxon>
    </lineage>
</organism>
<dbReference type="Proteomes" id="UP001434883">
    <property type="component" value="Unassembled WGS sequence"/>
</dbReference>
<name>A0ABV0RTE7_9TELE</name>
<feature type="domain" description="Dilute" evidence="1">
    <location>
        <begin position="48"/>
        <end position="214"/>
    </location>
</feature>
<evidence type="ECO:0000313" key="3">
    <source>
        <dbReference type="Proteomes" id="UP001434883"/>
    </source>
</evidence>
<gene>
    <name evidence="2" type="ORF">XENOCAPTIV_001236</name>
</gene>
<accession>A0ABV0RTE7</accession>